<proteinExistence type="predicted"/>
<evidence type="ECO:0008006" key="2">
    <source>
        <dbReference type="Google" id="ProtNLM"/>
    </source>
</evidence>
<dbReference type="AlphaFoldDB" id="A0A5J4Q490"/>
<dbReference type="InterPro" id="IPR038570">
    <property type="entry name" value="HicA_sf"/>
</dbReference>
<protein>
    <recommendedName>
        <fullName evidence="2">Type II toxin-antitoxin system HicA family toxin</fullName>
    </recommendedName>
</protein>
<dbReference type="EMBL" id="SNRY01004839">
    <property type="protein sequence ID" value="KAA6316545.1"/>
    <property type="molecule type" value="Genomic_DNA"/>
</dbReference>
<accession>A0A5J4Q490</accession>
<sequence>MSAGKLSNVKLSDYQDFLKKVGCKCVSIEGGHEKWVRQDLTRPIIVQTHINPVPEFIIQNALRNLGLTKKDFFEILFDCKK</sequence>
<comment type="caution">
    <text evidence="1">The sequence shown here is derived from an EMBL/GenBank/DDBJ whole genome shotgun (WGS) entry which is preliminary data.</text>
</comment>
<evidence type="ECO:0000313" key="1">
    <source>
        <dbReference type="EMBL" id="KAA6316545.1"/>
    </source>
</evidence>
<reference evidence="1" key="1">
    <citation type="submission" date="2019-03" db="EMBL/GenBank/DDBJ databases">
        <title>Single cell metagenomics reveals metabolic interactions within the superorganism composed of flagellate Streblomastix strix and complex community of Bacteroidetes bacteria on its surface.</title>
        <authorList>
            <person name="Treitli S.C."/>
            <person name="Kolisko M."/>
            <person name="Husnik F."/>
            <person name="Keeling P."/>
            <person name="Hampl V."/>
        </authorList>
    </citation>
    <scope>NUCLEOTIDE SEQUENCE</scope>
    <source>
        <strain evidence="1">STM</strain>
    </source>
</reference>
<organism evidence="1">
    <name type="scientific">termite gut metagenome</name>
    <dbReference type="NCBI Taxonomy" id="433724"/>
    <lineage>
        <taxon>unclassified sequences</taxon>
        <taxon>metagenomes</taxon>
        <taxon>organismal metagenomes</taxon>
    </lineage>
</organism>
<name>A0A5J4Q490_9ZZZZ</name>
<dbReference type="Gene3D" id="3.30.920.30">
    <property type="entry name" value="Hypothetical protein"/>
    <property type="match status" value="1"/>
</dbReference>
<dbReference type="SUPFAM" id="SSF54786">
    <property type="entry name" value="YcfA/nrd intein domain"/>
    <property type="match status" value="1"/>
</dbReference>
<gene>
    <name evidence="1" type="ORF">EZS27_033158</name>
</gene>